<keyword evidence="8 10" id="KW-0067">ATP-binding</keyword>
<evidence type="ECO:0000256" key="10">
    <source>
        <dbReference type="PIRNR" id="PIRNR001558"/>
    </source>
</evidence>
<feature type="binding site" evidence="12">
    <location>
        <position position="133"/>
    </location>
    <ligand>
        <name>Mg(2+)</name>
        <dbReference type="ChEBI" id="CHEBI:18420"/>
    </ligand>
</feature>
<keyword evidence="9 10" id="KW-0460">Magnesium</keyword>
<evidence type="ECO:0000256" key="5">
    <source>
        <dbReference type="ARBA" id="ARBA00022684"/>
    </source>
</evidence>
<dbReference type="PANTHER" id="PTHR11130">
    <property type="entry name" value="GLUTATHIONE SYNTHETASE"/>
    <property type="match status" value="1"/>
</dbReference>
<comment type="caution">
    <text evidence="14">The sequence shown here is derived from an EMBL/GenBank/DDBJ whole genome shotgun (WGS) entry which is preliminary data.</text>
</comment>
<dbReference type="Pfam" id="PF03917">
    <property type="entry name" value="GSH_synth_ATP"/>
    <property type="match status" value="1"/>
</dbReference>
<dbReference type="EMBL" id="QEAO01000041">
    <property type="protein sequence ID" value="TPX31680.1"/>
    <property type="molecule type" value="Genomic_DNA"/>
</dbReference>
<dbReference type="InterPro" id="IPR005615">
    <property type="entry name" value="Glutathione_synthase"/>
</dbReference>
<dbReference type="InterPro" id="IPR014709">
    <property type="entry name" value="Glutathione_synthase_C_euk"/>
</dbReference>
<dbReference type="Proteomes" id="UP000319731">
    <property type="component" value="Unassembled WGS sequence"/>
</dbReference>
<dbReference type="Gene3D" id="3.40.50.1760">
    <property type="entry name" value="Glutathione synthase, substrate-binding domain superfamily, eukaryotic"/>
    <property type="match status" value="1"/>
</dbReference>
<dbReference type="GO" id="GO:0000287">
    <property type="term" value="F:magnesium ion binding"/>
    <property type="evidence" value="ECO:0007669"/>
    <property type="project" value="UniProtKB-UniRule"/>
</dbReference>
<evidence type="ECO:0000259" key="13">
    <source>
        <dbReference type="Pfam" id="PF03199"/>
    </source>
</evidence>
<dbReference type="FunFam" id="3.30.1490.50:FF:000002">
    <property type="entry name" value="Glutathione synthetase"/>
    <property type="match status" value="1"/>
</dbReference>
<reference evidence="14 15" key="1">
    <citation type="journal article" date="2019" name="Sci. Rep.">
        <title>Comparative genomics of chytrid fungi reveal insights into the obligate biotrophic and pathogenic lifestyle of Synchytrium endobioticum.</title>
        <authorList>
            <person name="van de Vossenberg B.T.L.H."/>
            <person name="Warris S."/>
            <person name="Nguyen H.D.T."/>
            <person name="van Gent-Pelzer M.P.E."/>
            <person name="Joly D.L."/>
            <person name="van de Geest H.C."/>
            <person name="Bonants P.J.M."/>
            <person name="Smith D.S."/>
            <person name="Levesque C.A."/>
            <person name="van der Lee T.A.J."/>
        </authorList>
    </citation>
    <scope>NUCLEOTIDE SEQUENCE [LARGE SCALE GENOMIC DNA]</scope>
    <source>
        <strain evidence="14 15">JEL517</strain>
    </source>
</reference>
<keyword evidence="6 10" id="KW-0479">Metal-binding</keyword>
<feature type="binding site" evidence="11">
    <location>
        <begin position="353"/>
        <end position="362"/>
    </location>
    <ligand>
        <name>ATP</name>
        <dbReference type="ChEBI" id="CHEBI:30616"/>
    </ligand>
</feature>
<evidence type="ECO:0000256" key="9">
    <source>
        <dbReference type="ARBA" id="ARBA00022842"/>
    </source>
</evidence>
<sequence length="461" mass="51267">MAPALIAQDPEDLMRLLGSATDFALTNGLIVKSESGGAKCAPFTLHPSCIPRLAYDRTRELQPLLQKLTDLASRDPHFLLDALEDVAKVDDFTSRLLQIHRHVLEHGTTQPKTLAIPRSDYMIQDDAKPVQLEYNTIAASGSSLSALTTALHTYLINIMTKPCKPKLPVNESLDVVAEGLGQAWRLYGVADAVVLMVVQPDEENVFDQRWIEYTLMRKFDNLRLLRRSLSEIHERASLSTGSRLIIDNQEIAVTYFRAGYAPSDYPTESEWKARLLIEESLSLKCPNIAHHLMGTKKVQQVLAMPQVIERYLNLEEANLVRSCFVGLYPLDESEEGLDAIQKALKHPDRFVMKPSREGGGNNLFGPAIKAALETLSLEERGAYILMDLVKPISQRNVMVRDGVAKLSTVVSEFGVFGIWLSEEETTHINVARGHLLRTKSIESQEGGVFAGYAVFDSPCIG</sequence>
<comment type="similarity">
    <text evidence="2 10">Belongs to the eukaryotic GSH synthase family.</text>
</comment>
<evidence type="ECO:0000313" key="15">
    <source>
        <dbReference type="Proteomes" id="UP000319731"/>
    </source>
</evidence>
<protein>
    <recommendedName>
        <fullName evidence="10">Glutathione synthetase</fullName>
        <shortName evidence="10">GSH-S</shortName>
        <ecNumber evidence="10">6.3.2.3</ecNumber>
    </recommendedName>
</protein>
<dbReference type="Gene3D" id="3.30.1490.50">
    <property type="match status" value="1"/>
</dbReference>
<accession>A0A507BNM3</accession>
<dbReference type="EC" id="6.3.2.3" evidence="10"/>
<dbReference type="UniPathway" id="UPA00142">
    <property type="reaction ID" value="UER00210"/>
</dbReference>
<dbReference type="GO" id="GO:0043295">
    <property type="term" value="F:glutathione binding"/>
    <property type="evidence" value="ECO:0007669"/>
    <property type="project" value="UniProtKB-UniRule"/>
</dbReference>
<dbReference type="SUPFAM" id="SSF56059">
    <property type="entry name" value="Glutathione synthetase ATP-binding domain-like"/>
    <property type="match status" value="1"/>
</dbReference>
<dbReference type="OrthoDB" id="2020073at2759"/>
<feature type="binding site" evidence="11">
    <location>
        <position position="412"/>
    </location>
    <ligand>
        <name>ATP</name>
        <dbReference type="ChEBI" id="CHEBI:30616"/>
    </ligand>
</feature>
<comment type="catalytic activity">
    <reaction evidence="10">
        <text>gamma-L-glutamyl-L-cysteine + glycine + ATP = glutathione + ADP + phosphate + H(+)</text>
        <dbReference type="Rhea" id="RHEA:13557"/>
        <dbReference type="ChEBI" id="CHEBI:15378"/>
        <dbReference type="ChEBI" id="CHEBI:30616"/>
        <dbReference type="ChEBI" id="CHEBI:43474"/>
        <dbReference type="ChEBI" id="CHEBI:57305"/>
        <dbReference type="ChEBI" id="CHEBI:57925"/>
        <dbReference type="ChEBI" id="CHEBI:58173"/>
        <dbReference type="ChEBI" id="CHEBI:456216"/>
        <dbReference type="EC" id="6.3.2.3"/>
    </reaction>
</comment>
<feature type="binding site" evidence="12">
    <location>
        <position position="135"/>
    </location>
    <ligand>
        <name>Mg(2+)</name>
        <dbReference type="ChEBI" id="CHEBI:18420"/>
    </ligand>
</feature>
<keyword evidence="5 10" id="KW-0317">Glutathione biosynthesis</keyword>
<dbReference type="GO" id="GO:0005524">
    <property type="term" value="F:ATP binding"/>
    <property type="evidence" value="ECO:0007669"/>
    <property type="project" value="UniProtKB-UniRule"/>
</dbReference>
<evidence type="ECO:0000256" key="8">
    <source>
        <dbReference type="ARBA" id="ARBA00022840"/>
    </source>
</evidence>
<name>A0A507BNM3_9FUNG</name>
<dbReference type="InterPro" id="IPR016185">
    <property type="entry name" value="PreATP-grasp_dom_sf"/>
</dbReference>
<evidence type="ECO:0000256" key="3">
    <source>
        <dbReference type="ARBA" id="ARBA00011738"/>
    </source>
</evidence>
<comment type="cofactor">
    <cofactor evidence="10 12">
        <name>Mg(2+)</name>
        <dbReference type="ChEBI" id="CHEBI:18420"/>
    </cofactor>
    <text evidence="10 12">Binds 1 Mg(2+) ion per subunit.</text>
</comment>
<feature type="binding site" evidence="11">
    <location>
        <position position="208"/>
    </location>
    <ligand>
        <name>substrate</name>
    </ligand>
</feature>
<dbReference type="NCBIfam" id="TIGR01986">
    <property type="entry name" value="glut_syn_euk"/>
    <property type="match status" value="1"/>
</dbReference>
<evidence type="ECO:0000256" key="2">
    <source>
        <dbReference type="ARBA" id="ARBA00010385"/>
    </source>
</evidence>
<dbReference type="InterPro" id="IPR014042">
    <property type="entry name" value="Glutathione_synthase_a-hlx"/>
</dbReference>
<proteinExistence type="inferred from homology"/>
<feature type="binding site" evidence="11">
    <location>
        <position position="296"/>
    </location>
    <ligand>
        <name>ATP</name>
        <dbReference type="ChEBI" id="CHEBI:30616"/>
    </ligand>
</feature>
<evidence type="ECO:0000256" key="4">
    <source>
        <dbReference type="ARBA" id="ARBA00022598"/>
    </source>
</evidence>
<keyword evidence="15" id="KW-1185">Reference proteome</keyword>
<dbReference type="STRING" id="1806994.A0A507BNM3"/>
<dbReference type="Gene3D" id="3.30.470.20">
    <property type="entry name" value="ATP-grasp fold, B domain"/>
    <property type="match status" value="1"/>
</dbReference>
<dbReference type="Pfam" id="PF03199">
    <property type="entry name" value="GSH_synthase"/>
    <property type="match status" value="1"/>
</dbReference>
<comment type="pathway">
    <text evidence="1 10">Sulfur metabolism; glutathione biosynthesis; glutathione from L-cysteine and L-glutamate: step 2/2.</text>
</comment>
<dbReference type="GeneID" id="42006273"/>
<evidence type="ECO:0000256" key="7">
    <source>
        <dbReference type="ARBA" id="ARBA00022741"/>
    </source>
</evidence>
<keyword evidence="4 10" id="KW-0436">Ligase</keyword>
<gene>
    <name evidence="14" type="primary">GSH2</name>
    <name evidence="14" type="ORF">SmJEL517_g05048</name>
</gene>
<evidence type="ECO:0000256" key="12">
    <source>
        <dbReference type="PIRSR" id="PIRSR001558-2"/>
    </source>
</evidence>
<feature type="binding site" evidence="11">
    <location>
        <position position="133"/>
    </location>
    <ligand>
        <name>ATP</name>
        <dbReference type="ChEBI" id="CHEBI:30616"/>
    </ligand>
</feature>
<feature type="binding site" evidence="11">
    <location>
        <position position="437"/>
    </location>
    <ligand>
        <name>substrate</name>
    </ligand>
</feature>
<dbReference type="AlphaFoldDB" id="A0A507BNM3"/>
<evidence type="ECO:0000313" key="14">
    <source>
        <dbReference type="EMBL" id="TPX31680.1"/>
    </source>
</evidence>
<dbReference type="InterPro" id="IPR014049">
    <property type="entry name" value="Glutathione_synthase_N_euk"/>
</dbReference>
<dbReference type="InterPro" id="IPR004887">
    <property type="entry name" value="GSH_synth_subst-bd"/>
</dbReference>
<dbReference type="PANTHER" id="PTHR11130:SF0">
    <property type="entry name" value="GLUTATHIONE SYNTHETASE"/>
    <property type="match status" value="1"/>
</dbReference>
<evidence type="ECO:0000256" key="11">
    <source>
        <dbReference type="PIRSR" id="PIRSR001558-1"/>
    </source>
</evidence>
<feature type="binding site" evidence="11">
    <location>
        <position position="118"/>
    </location>
    <ligand>
        <name>substrate</name>
    </ligand>
</feature>
<feature type="binding site" evidence="12">
    <location>
        <position position="357"/>
    </location>
    <ligand>
        <name>Mg(2+)</name>
        <dbReference type="ChEBI" id="CHEBI:18420"/>
    </ligand>
</feature>
<dbReference type="InterPro" id="IPR037013">
    <property type="entry name" value="GSH-S_sub-bd_sf"/>
</dbReference>
<dbReference type="PIRSF" id="PIRSF001558">
    <property type="entry name" value="GSHase"/>
    <property type="match status" value="1"/>
</dbReference>
<comment type="subunit">
    <text evidence="3">Homodimer.</text>
</comment>
<feature type="binding site" evidence="11">
    <location>
        <position position="439"/>
    </location>
    <ligand>
        <name>ATP</name>
        <dbReference type="ChEBI" id="CHEBI:30616"/>
    </ligand>
</feature>
<dbReference type="SUPFAM" id="SSF52440">
    <property type="entry name" value="PreATP-grasp domain"/>
    <property type="match status" value="1"/>
</dbReference>
<evidence type="ECO:0000256" key="6">
    <source>
        <dbReference type="ARBA" id="ARBA00022723"/>
    </source>
</evidence>
<organism evidence="14 15">
    <name type="scientific">Synchytrium microbalum</name>
    <dbReference type="NCBI Taxonomy" id="1806994"/>
    <lineage>
        <taxon>Eukaryota</taxon>
        <taxon>Fungi</taxon>
        <taxon>Fungi incertae sedis</taxon>
        <taxon>Chytridiomycota</taxon>
        <taxon>Chytridiomycota incertae sedis</taxon>
        <taxon>Chytridiomycetes</taxon>
        <taxon>Synchytriales</taxon>
        <taxon>Synchytriaceae</taxon>
        <taxon>Synchytrium</taxon>
    </lineage>
</organism>
<keyword evidence="7 10" id="KW-0547">Nucleotide-binding</keyword>
<dbReference type="FunFam" id="3.40.50.1760:FF:000001">
    <property type="entry name" value="Glutathione synthetase"/>
    <property type="match status" value="1"/>
</dbReference>
<dbReference type="Gene3D" id="1.10.1080.10">
    <property type="entry name" value="Glutathione Synthetase, Chain A, domain 3"/>
    <property type="match status" value="1"/>
</dbReference>
<feature type="binding site" evidence="11">
    <location>
        <position position="445"/>
    </location>
    <ligand>
        <name>ATP</name>
        <dbReference type="ChEBI" id="CHEBI:30616"/>
    </ligand>
</feature>
<dbReference type="GO" id="GO:0005829">
    <property type="term" value="C:cytosol"/>
    <property type="evidence" value="ECO:0007669"/>
    <property type="project" value="TreeGrafter"/>
</dbReference>
<feature type="domain" description="Glutathione synthase substrate-binding" evidence="13">
    <location>
        <begin position="192"/>
        <end position="293"/>
    </location>
</feature>
<dbReference type="RefSeq" id="XP_031023054.1">
    <property type="nucleotide sequence ID" value="XM_031170976.1"/>
</dbReference>
<evidence type="ECO:0000256" key="1">
    <source>
        <dbReference type="ARBA" id="ARBA00004965"/>
    </source>
</evidence>
<dbReference type="GO" id="GO:0004363">
    <property type="term" value="F:glutathione synthase activity"/>
    <property type="evidence" value="ECO:0007669"/>
    <property type="project" value="UniProtKB-UniRule"/>
</dbReference>
<dbReference type="Gene3D" id="3.30.1490.80">
    <property type="match status" value="1"/>
</dbReference>